<sequence>MKVKYIAFVIFLWSLKIYSQNNSVAVEKNLFKVNILLPGFIYEHGFDQKNTLYSELSLGFGYHSSYYGGSSWSFFPNINEQFRHYYNLEKRDSKGKRTDHNSGNFVALNAIYNFKSISSNNDFSADTSSFTIAPVWGLQRTYSRNFNLGLNAGVGYNFDKYESEFVPVINFTLGWIIGK</sequence>
<dbReference type="EMBL" id="JAJJMM010000001">
    <property type="protein sequence ID" value="MCC9065836.1"/>
    <property type="molecule type" value="Genomic_DNA"/>
</dbReference>
<accession>A0ABS8MLL0</accession>
<comment type="caution">
    <text evidence="1">The sequence shown here is derived from an EMBL/GenBank/DDBJ whole genome shotgun (WGS) entry which is preliminary data.</text>
</comment>
<name>A0ABS8MLL0_9FLAO</name>
<evidence type="ECO:0000313" key="1">
    <source>
        <dbReference type="EMBL" id="MCC9065836.1"/>
    </source>
</evidence>
<evidence type="ECO:0008006" key="3">
    <source>
        <dbReference type="Google" id="ProtNLM"/>
    </source>
</evidence>
<organism evidence="1 2">
    <name type="scientific">Flavobacterium piscisymbiosum</name>
    <dbReference type="NCBI Taxonomy" id="2893753"/>
    <lineage>
        <taxon>Bacteria</taxon>
        <taxon>Pseudomonadati</taxon>
        <taxon>Bacteroidota</taxon>
        <taxon>Flavobacteriia</taxon>
        <taxon>Flavobacteriales</taxon>
        <taxon>Flavobacteriaceae</taxon>
        <taxon>Flavobacterium</taxon>
    </lineage>
</organism>
<gene>
    <name evidence="1" type="ORF">LNP81_22815</name>
</gene>
<keyword evidence="2" id="KW-1185">Reference proteome</keyword>
<dbReference type="Proteomes" id="UP001430679">
    <property type="component" value="Unassembled WGS sequence"/>
</dbReference>
<dbReference type="RefSeq" id="WP_230039581.1">
    <property type="nucleotide sequence ID" value="NZ_JAJJMM010000001.1"/>
</dbReference>
<proteinExistence type="predicted"/>
<evidence type="ECO:0000313" key="2">
    <source>
        <dbReference type="Proteomes" id="UP001430679"/>
    </source>
</evidence>
<reference evidence="1" key="1">
    <citation type="submission" date="2021-11" db="EMBL/GenBank/DDBJ databases">
        <title>Description of novel Flavobacterium species.</title>
        <authorList>
            <person name="Saticioglu I.B."/>
            <person name="Ay H."/>
            <person name="Altun S."/>
            <person name="Duman M."/>
        </authorList>
    </citation>
    <scope>NUCLEOTIDE SEQUENCE</scope>
    <source>
        <strain evidence="1">F-30</strain>
    </source>
</reference>
<protein>
    <recommendedName>
        <fullName evidence="3">DUF3575 domain-containing protein</fullName>
    </recommendedName>
</protein>